<evidence type="ECO:0000313" key="2">
    <source>
        <dbReference type="WBParaSite" id="nRc.2.0.1.t36127-RA"/>
    </source>
</evidence>
<protein>
    <submittedName>
        <fullName evidence="2">Uncharacterized protein</fullName>
    </submittedName>
</protein>
<keyword evidence="1" id="KW-1185">Reference proteome</keyword>
<accession>A0A915KBN8</accession>
<sequence>MSLFETDSYIFDSNVDDSFLDWILGLADNTWGSLEDAENEDQQLTLPMADEDTSMVLLDNNNSDNSLCWDITTVEEYIASDE</sequence>
<dbReference type="AlphaFoldDB" id="A0A915KBN8"/>
<dbReference type="WBParaSite" id="nRc.2.0.1.t36127-RA">
    <property type="protein sequence ID" value="nRc.2.0.1.t36127-RA"/>
    <property type="gene ID" value="nRc.2.0.1.g36127"/>
</dbReference>
<reference evidence="2" key="1">
    <citation type="submission" date="2022-11" db="UniProtKB">
        <authorList>
            <consortium name="WormBaseParasite"/>
        </authorList>
    </citation>
    <scope>IDENTIFICATION</scope>
</reference>
<name>A0A915KBN8_ROMCU</name>
<dbReference type="Proteomes" id="UP000887565">
    <property type="component" value="Unplaced"/>
</dbReference>
<organism evidence="1 2">
    <name type="scientific">Romanomermis culicivorax</name>
    <name type="common">Nematode worm</name>
    <dbReference type="NCBI Taxonomy" id="13658"/>
    <lineage>
        <taxon>Eukaryota</taxon>
        <taxon>Metazoa</taxon>
        <taxon>Ecdysozoa</taxon>
        <taxon>Nematoda</taxon>
        <taxon>Enoplea</taxon>
        <taxon>Dorylaimia</taxon>
        <taxon>Mermithida</taxon>
        <taxon>Mermithoidea</taxon>
        <taxon>Mermithidae</taxon>
        <taxon>Romanomermis</taxon>
    </lineage>
</organism>
<proteinExistence type="predicted"/>
<evidence type="ECO:0000313" key="1">
    <source>
        <dbReference type="Proteomes" id="UP000887565"/>
    </source>
</evidence>